<accession>A0A0R0LWZ0</accession>
<dbReference type="InterPro" id="IPR036412">
    <property type="entry name" value="HAD-like_sf"/>
</dbReference>
<gene>
    <name evidence="1" type="ORF">M153_5160005335</name>
</gene>
<protein>
    <submittedName>
        <fullName evidence="1">Haloacid dehalogenase-like hydrolase</fullName>
    </submittedName>
</protein>
<dbReference type="SUPFAM" id="SSF56784">
    <property type="entry name" value="HAD-like"/>
    <property type="match status" value="1"/>
</dbReference>
<dbReference type="GO" id="GO:0016787">
    <property type="term" value="F:hydrolase activity"/>
    <property type="evidence" value="ECO:0007669"/>
    <property type="project" value="UniProtKB-KW"/>
</dbReference>
<name>A0A0R0LWZ0_9MICR</name>
<organism evidence="1 2">
    <name type="scientific">Pseudoloma neurophilia</name>
    <dbReference type="NCBI Taxonomy" id="146866"/>
    <lineage>
        <taxon>Eukaryota</taxon>
        <taxon>Fungi</taxon>
        <taxon>Fungi incertae sedis</taxon>
        <taxon>Microsporidia</taxon>
        <taxon>Pseudoloma</taxon>
    </lineage>
</organism>
<reference evidence="1 2" key="1">
    <citation type="submission" date="2015-07" db="EMBL/GenBank/DDBJ databases">
        <title>The genome of Pseudoloma neurophilia, a relevant intracellular parasite of the zebrafish.</title>
        <authorList>
            <person name="Ndikumana S."/>
            <person name="Pelin A."/>
            <person name="Sanders J."/>
            <person name="Corradi N."/>
        </authorList>
    </citation>
    <scope>NUCLEOTIDE SEQUENCE [LARGE SCALE GENOMIC DNA]</scope>
    <source>
        <strain evidence="1 2">MK1</strain>
    </source>
</reference>
<dbReference type="OrthoDB" id="2195201at2759"/>
<dbReference type="InterPro" id="IPR023214">
    <property type="entry name" value="HAD_sf"/>
</dbReference>
<proteinExistence type="predicted"/>
<keyword evidence="2" id="KW-1185">Reference proteome</keyword>
<dbReference type="Gene3D" id="3.40.50.1000">
    <property type="entry name" value="HAD superfamily/HAD-like"/>
    <property type="match status" value="1"/>
</dbReference>
<dbReference type="AlphaFoldDB" id="A0A0R0LWZ0"/>
<sequence length="210" mass="24696">MIEYCRPIYISMTEENQKKYKQMIKPLDLTNQLLVFDIDSTLYPETSNKESFVINVFACYVSRETNKSIEQVLKIFNEEKSDPYETFPFKKLGVDSHSYKRALKEINYNKLYKEDKKLRAALYALPYRKICFTKNTVYAARQTLLALGISECFEAVVCVKQNLYWTKLQKPFPESFRFVENLFSIEDNAQRQNIVFIDNSLDNIKAACFA</sequence>
<dbReference type="EMBL" id="LGUB01000194">
    <property type="protein sequence ID" value="KRH93862.1"/>
    <property type="molecule type" value="Genomic_DNA"/>
</dbReference>
<comment type="caution">
    <text evidence="1">The sequence shown here is derived from an EMBL/GenBank/DDBJ whole genome shotgun (WGS) entry which is preliminary data.</text>
</comment>
<feature type="non-terminal residue" evidence="1">
    <location>
        <position position="210"/>
    </location>
</feature>
<dbReference type="Pfam" id="PF00702">
    <property type="entry name" value="Hydrolase"/>
    <property type="match status" value="1"/>
</dbReference>
<evidence type="ECO:0000313" key="1">
    <source>
        <dbReference type="EMBL" id="KRH93862.1"/>
    </source>
</evidence>
<dbReference type="VEuPathDB" id="MicrosporidiaDB:M153_5160005335"/>
<keyword evidence="1" id="KW-0378">Hydrolase</keyword>
<dbReference type="Proteomes" id="UP000051530">
    <property type="component" value="Unassembled WGS sequence"/>
</dbReference>
<evidence type="ECO:0000313" key="2">
    <source>
        <dbReference type="Proteomes" id="UP000051530"/>
    </source>
</evidence>